<evidence type="ECO:0000256" key="7">
    <source>
        <dbReference type="SAM" id="MobiDB-lite"/>
    </source>
</evidence>
<comment type="catalytic activity">
    <reaction evidence="1">
        <text>S-ubiquitinyl-[E2 ubiquitin-conjugating enzyme]-L-cysteine + [acceptor protein]-L-lysine = [E2 ubiquitin-conjugating enzyme]-L-cysteine + N(6)-ubiquitinyl-[acceptor protein]-L-lysine.</text>
        <dbReference type="EC" id="2.3.2.27"/>
    </reaction>
</comment>
<dbReference type="SUPFAM" id="SSF57850">
    <property type="entry name" value="RING/U-box"/>
    <property type="match status" value="1"/>
</dbReference>
<sequence length="200" mass="22616">MARHGSWVGSSDSSSQQDESHQLERHHIEPIYNSFVCPLTKPVMRDPVTIETGQTFEREAIEKWFKECKESGRKPFSPLTLQELKSTYLNPSVAVRHTIEEWTARNEAAQLDLARTSLSMGSSEGDILQVLNFVPHICQRSKSNKQHAIHKSGVIYLIVDMLKNSSYKVQLKALQTLRNMAEEDSKTKETMAEGGILCAQ</sequence>
<dbReference type="GO" id="GO:0016567">
    <property type="term" value="P:protein ubiquitination"/>
    <property type="evidence" value="ECO:0007669"/>
    <property type="project" value="InterPro"/>
</dbReference>
<dbReference type="InterPro" id="IPR000225">
    <property type="entry name" value="Armadillo"/>
</dbReference>
<dbReference type="PROSITE" id="PS50176">
    <property type="entry name" value="ARM_REPEAT"/>
    <property type="match status" value="1"/>
</dbReference>
<evidence type="ECO:0000256" key="5">
    <source>
        <dbReference type="ARBA" id="ARBA00022737"/>
    </source>
</evidence>
<dbReference type="Gene3D" id="3.30.40.10">
    <property type="entry name" value="Zinc/RING finger domain, C3HC4 (zinc finger)"/>
    <property type="match status" value="1"/>
</dbReference>
<dbReference type="Gene3D" id="1.25.10.10">
    <property type="entry name" value="Leucine-rich Repeat Variant"/>
    <property type="match status" value="1"/>
</dbReference>
<dbReference type="InterPro" id="IPR052608">
    <property type="entry name" value="U-box_domain_protein"/>
</dbReference>
<dbReference type="InterPro" id="IPR045210">
    <property type="entry name" value="RING-Ubox_PUB"/>
</dbReference>
<dbReference type="EMBL" id="BSYO01000011">
    <property type="protein sequence ID" value="GMH12116.1"/>
    <property type="molecule type" value="Genomic_DNA"/>
</dbReference>
<evidence type="ECO:0000259" key="8">
    <source>
        <dbReference type="PROSITE" id="PS51698"/>
    </source>
</evidence>
<dbReference type="PANTHER" id="PTHR45958">
    <property type="entry name" value="RING-TYPE E3 UBIQUITIN TRANSFERASE"/>
    <property type="match status" value="1"/>
</dbReference>
<dbReference type="SUPFAM" id="SSF48371">
    <property type="entry name" value="ARM repeat"/>
    <property type="match status" value="1"/>
</dbReference>
<organism evidence="9 10">
    <name type="scientific">Nepenthes gracilis</name>
    <name type="common">Slender pitcher plant</name>
    <dbReference type="NCBI Taxonomy" id="150966"/>
    <lineage>
        <taxon>Eukaryota</taxon>
        <taxon>Viridiplantae</taxon>
        <taxon>Streptophyta</taxon>
        <taxon>Embryophyta</taxon>
        <taxon>Tracheophyta</taxon>
        <taxon>Spermatophyta</taxon>
        <taxon>Magnoliopsida</taxon>
        <taxon>eudicotyledons</taxon>
        <taxon>Gunneridae</taxon>
        <taxon>Pentapetalae</taxon>
        <taxon>Caryophyllales</taxon>
        <taxon>Nepenthaceae</taxon>
        <taxon>Nepenthes</taxon>
    </lineage>
</organism>
<dbReference type="InterPro" id="IPR003613">
    <property type="entry name" value="Ubox_domain"/>
</dbReference>
<evidence type="ECO:0000313" key="9">
    <source>
        <dbReference type="EMBL" id="GMH12116.1"/>
    </source>
</evidence>
<comment type="caution">
    <text evidence="9">The sequence shown here is derived from an EMBL/GenBank/DDBJ whole genome shotgun (WGS) entry which is preliminary data.</text>
</comment>
<evidence type="ECO:0000256" key="3">
    <source>
        <dbReference type="ARBA" id="ARBA00012483"/>
    </source>
</evidence>
<feature type="domain" description="U-box" evidence="8">
    <location>
        <begin position="30"/>
        <end position="109"/>
    </location>
</feature>
<protein>
    <recommendedName>
        <fullName evidence="3">RING-type E3 ubiquitin transferase</fullName>
        <ecNumber evidence="3">2.3.2.27</ecNumber>
    </recommendedName>
</protein>
<gene>
    <name evidence="9" type="ORF">Nepgr_013957</name>
</gene>
<dbReference type="AlphaFoldDB" id="A0AAD3SKN7"/>
<dbReference type="InterPro" id="IPR011989">
    <property type="entry name" value="ARM-like"/>
</dbReference>
<evidence type="ECO:0000256" key="4">
    <source>
        <dbReference type="ARBA" id="ARBA00022679"/>
    </source>
</evidence>
<evidence type="ECO:0000256" key="2">
    <source>
        <dbReference type="ARBA" id="ARBA00004906"/>
    </source>
</evidence>
<dbReference type="PANTHER" id="PTHR45958:SF6">
    <property type="entry name" value="U-BOX DOMAIN-CONTAINING PROTEIN 43"/>
    <property type="match status" value="1"/>
</dbReference>
<dbReference type="Pfam" id="PF04564">
    <property type="entry name" value="U-box"/>
    <property type="match status" value="1"/>
</dbReference>
<reference evidence="9" key="1">
    <citation type="submission" date="2023-05" db="EMBL/GenBank/DDBJ databases">
        <title>Nepenthes gracilis genome sequencing.</title>
        <authorList>
            <person name="Fukushima K."/>
        </authorList>
    </citation>
    <scope>NUCLEOTIDE SEQUENCE</scope>
    <source>
        <strain evidence="9">SING2019-196</strain>
    </source>
</reference>
<evidence type="ECO:0000256" key="6">
    <source>
        <dbReference type="PROSITE-ProRule" id="PRU00259"/>
    </source>
</evidence>
<name>A0AAD3SKN7_NEPGR</name>
<dbReference type="GO" id="GO:0061630">
    <property type="term" value="F:ubiquitin protein ligase activity"/>
    <property type="evidence" value="ECO:0007669"/>
    <property type="project" value="UniProtKB-EC"/>
</dbReference>
<dbReference type="InterPro" id="IPR016024">
    <property type="entry name" value="ARM-type_fold"/>
</dbReference>
<evidence type="ECO:0000313" key="10">
    <source>
        <dbReference type="Proteomes" id="UP001279734"/>
    </source>
</evidence>
<evidence type="ECO:0000256" key="1">
    <source>
        <dbReference type="ARBA" id="ARBA00000900"/>
    </source>
</evidence>
<accession>A0AAD3SKN7</accession>
<keyword evidence="5" id="KW-0677">Repeat</keyword>
<proteinExistence type="predicted"/>
<keyword evidence="4" id="KW-0808">Transferase</keyword>
<comment type="pathway">
    <text evidence="2">Protein modification; protein ubiquitination.</text>
</comment>
<feature type="region of interest" description="Disordered" evidence="7">
    <location>
        <begin position="1"/>
        <end position="23"/>
    </location>
</feature>
<feature type="repeat" description="ARM" evidence="6">
    <location>
        <begin position="153"/>
        <end position="195"/>
    </location>
</feature>
<keyword evidence="10" id="KW-1185">Reference proteome</keyword>
<dbReference type="CDD" id="cd16664">
    <property type="entry name" value="RING-Ubox_PUB"/>
    <property type="match status" value="1"/>
</dbReference>
<dbReference type="SMART" id="SM00504">
    <property type="entry name" value="Ubox"/>
    <property type="match status" value="1"/>
</dbReference>
<dbReference type="PROSITE" id="PS51698">
    <property type="entry name" value="U_BOX"/>
    <property type="match status" value="1"/>
</dbReference>
<dbReference type="InterPro" id="IPR013083">
    <property type="entry name" value="Znf_RING/FYVE/PHD"/>
</dbReference>
<dbReference type="EC" id="2.3.2.27" evidence="3"/>
<dbReference type="Proteomes" id="UP001279734">
    <property type="component" value="Unassembled WGS sequence"/>
</dbReference>